<keyword evidence="2 4" id="KW-0560">Oxidoreductase</keyword>
<evidence type="ECO:0000313" key="4">
    <source>
        <dbReference type="EMBL" id="SCL86925.1"/>
    </source>
</evidence>
<organism evidence="4 5">
    <name type="scientific">Bacillus cytotoxicus</name>
    <dbReference type="NCBI Taxonomy" id="580165"/>
    <lineage>
        <taxon>Bacteria</taxon>
        <taxon>Bacillati</taxon>
        <taxon>Bacillota</taxon>
        <taxon>Bacilli</taxon>
        <taxon>Bacillales</taxon>
        <taxon>Bacillaceae</taxon>
        <taxon>Bacillus</taxon>
        <taxon>Bacillus cereus group</taxon>
    </lineage>
</organism>
<dbReference type="EMBL" id="FMIK01000018">
    <property type="protein sequence ID" value="SCL86925.1"/>
    <property type="molecule type" value="Genomic_DNA"/>
</dbReference>
<comment type="caution">
    <text evidence="4">The sequence shown here is derived from an EMBL/GenBank/DDBJ whole genome shotgun (WGS) entry which is preliminary data.</text>
</comment>
<dbReference type="Pfam" id="PF04321">
    <property type="entry name" value="RmlD_sub_bind"/>
    <property type="match status" value="1"/>
</dbReference>
<comment type="pathway">
    <text evidence="2">Carbohydrate biosynthesis; dTDP-L-rhamnose biosynthesis.</text>
</comment>
<dbReference type="InterPro" id="IPR036291">
    <property type="entry name" value="NAD(P)-bd_dom_sf"/>
</dbReference>
<dbReference type="NCBIfam" id="TIGR01214">
    <property type="entry name" value="rmlD"/>
    <property type="match status" value="1"/>
</dbReference>
<feature type="domain" description="RmlD-like substrate binding" evidence="3">
    <location>
        <begin position="17"/>
        <end position="294"/>
    </location>
</feature>
<dbReference type="CDD" id="cd05254">
    <property type="entry name" value="dTDP_HR_like_SDR_e"/>
    <property type="match status" value="1"/>
</dbReference>
<protein>
    <recommendedName>
        <fullName evidence="2">dTDP-4-dehydrorhamnose reductase</fullName>
        <ecNumber evidence="2">1.1.1.133</ecNumber>
    </recommendedName>
</protein>
<dbReference type="Gene3D" id="3.40.50.720">
    <property type="entry name" value="NAD(P)-binding Rossmann-like Domain"/>
    <property type="match status" value="1"/>
</dbReference>
<dbReference type="GO" id="GO:0019305">
    <property type="term" value="P:dTDP-rhamnose biosynthetic process"/>
    <property type="evidence" value="ECO:0007669"/>
    <property type="project" value="TreeGrafter"/>
</dbReference>
<sequence length="295" mass="33613">MEPTTTKIRSDCMKKIKVCITGANGQLGKELQEVFMLDKYEVHPLGKDVLDVTKMEDVMRLMQQLQPDIVIHAAAYTKVDKAEEEQALAFLVNAIGTRNIAVAAQEYNAKLVYISTDYVFSGDQKEGYHEFHATAPINIYGHSKLAGEQFVQSLHHRYFIVRTSWLYGKYGHNFVKTILRLADEREEISIVSDQIGSPTYAGDLARMIEKLVETNLYGIYHVCNSGSCSWYEFAKNALQIMRKDVKVHPITTKDYGAKAKRPQYSILKNHMIELNGFPILRGWNEALAQCIERIK</sequence>
<dbReference type="Proteomes" id="UP000242164">
    <property type="component" value="Unassembled WGS sequence"/>
</dbReference>
<dbReference type="PANTHER" id="PTHR10491:SF4">
    <property type="entry name" value="METHIONINE ADENOSYLTRANSFERASE 2 SUBUNIT BETA"/>
    <property type="match status" value="1"/>
</dbReference>
<dbReference type="EC" id="1.1.1.133" evidence="2"/>
<evidence type="ECO:0000256" key="1">
    <source>
        <dbReference type="ARBA" id="ARBA00010944"/>
    </source>
</evidence>
<dbReference type="InterPro" id="IPR029903">
    <property type="entry name" value="RmlD-like-bd"/>
</dbReference>
<comment type="function">
    <text evidence="2">Catalyzes the reduction of dTDP-6-deoxy-L-lyxo-4-hexulose to yield dTDP-L-rhamnose.</text>
</comment>
<name>A0AAX2CDX0_9BACI</name>
<dbReference type="AlphaFoldDB" id="A0AAX2CDX0"/>
<gene>
    <name evidence="4" type="ORF">BCB44BAC_01051</name>
</gene>
<comment type="similarity">
    <text evidence="1 2">Belongs to the dTDP-4-dehydrorhamnose reductase family.</text>
</comment>
<dbReference type="SUPFAM" id="SSF51735">
    <property type="entry name" value="NAD(P)-binding Rossmann-fold domains"/>
    <property type="match status" value="1"/>
</dbReference>
<dbReference type="GO" id="GO:0005829">
    <property type="term" value="C:cytosol"/>
    <property type="evidence" value="ECO:0007669"/>
    <property type="project" value="TreeGrafter"/>
</dbReference>
<evidence type="ECO:0000313" key="5">
    <source>
        <dbReference type="Proteomes" id="UP000242164"/>
    </source>
</evidence>
<reference evidence="4 5" key="1">
    <citation type="submission" date="2016-08" db="EMBL/GenBank/DDBJ databases">
        <authorList>
            <person name="Loux V."/>
            <person name="Rue O."/>
        </authorList>
    </citation>
    <scope>NUCLEOTIDE SEQUENCE [LARGE SCALE GENOMIC DNA]</scope>
    <source>
        <strain evidence="4 5">AFSSA_08CEB44bac</strain>
    </source>
</reference>
<dbReference type="GO" id="GO:0008831">
    <property type="term" value="F:dTDP-4-dehydrorhamnose reductase activity"/>
    <property type="evidence" value="ECO:0007669"/>
    <property type="project" value="UniProtKB-EC"/>
</dbReference>
<evidence type="ECO:0000256" key="2">
    <source>
        <dbReference type="RuleBase" id="RU364082"/>
    </source>
</evidence>
<evidence type="ECO:0000259" key="3">
    <source>
        <dbReference type="Pfam" id="PF04321"/>
    </source>
</evidence>
<proteinExistence type="inferred from homology"/>
<dbReference type="Gene3D" id="3.90.25.10">
    <property type="entry name" value="UDP-galactose 4-epimerase, domain 1"/>
    <property type="match status" value="1"/>
</dbReference>
<dbReference type="PANTHER" id="PTHR10491">
    <property type="entry name" value="DTDP-4-DEHYDRORHAMNOSE REDUCTASE"/>
    <property type="match status" value="1"/>
</dbReference>
<keyword evidence="2" id="KW-0521">NADP</keyword>
<dbReference type="InterPro" id="IPR005913">
    <property type="entry name" value="dTDP_dehydrorham_reduct"/>
</dbReference>
<accession>A0AAX2CDX0</accession>